<dbReference type="GO" id="GO:0051082">
    <property type="term" value="F:unfolded protein binding"/>
    <property type="evidence" value="ECO:0007669"/>
    <property type="project" value="TreeGrafter"/>
</dbReference>
<dbReference type="Pfam" id="PF07813">
    <property type="entry name" value="LTXXQ"/>
    <property type="match status" value="2"/>
</dbReference>
<feature type="compositionally biased region" description="Basic and acidic residues" evidence="5">
    <location>
        <begin position="61"/>
        <end position="71"/>
    </location>
</feature>
<proteinExistence type="inferred from homology"/>
<evidence type="ECO:0008006" key="9">
    <source>
        <dbReference type="Google" id="ProtNLM"/>
    </source>
</evidence>
<dbReference type="AlphaFoldDB" id="A0A3D8M9J1"/>
<accession>A0A3D8M9J1</accession>
<dbReference type="Proteomes" id="UP000256561">
    <property type="component" value="Unassembled WGS sequence"/>
</dbReference>
<feature type="chain" id="PRO_5017623998" description="Periplasmic heavy metal sensor" evidence="6">
    <location>
        <begin position="22"/>
        <end position="258"/>
    </location>
</feature>
<comment type="caution">
    <text evidence="7">The sequence shown here is derived from an EMBL/GenBank/DDBJ whole genome shotgun (WGS) entry which is preliminary data.</text>
</comment>
<feature type="region of interest" description="Disordered" evidence="5">
    <location>
        <begin position="61"/>
        <end position="83"/>
    </location>
</feature>
<keyword evidence="4" id="KW-0574">Periplasm</keyword>
<evidence type="ECO:0000256" key="2">
    <source>
        <dbReference type="ARBA" id="ARBA00008441"/>
    </source>
</evidence>
<sequence length="258" mass="29711">MLKRTLIAVTLSALFTVGVQAKPQAPHDGPKVQMLQQLRKLDLTQAQKEDVRLLMKDFRQEAKARKADKPHGGKMHPAPSPDRLVATEVDAQAMADKLAAGMEKRRPMRLRVAQLENQLYNLLTPEQQSALSEMRREHHRDIAKKDKKKDRDPLSRFELTEEQNAQMTALKEQRKELKKRAMVSEKGFRKQEKSLIKQPQLDEAQWLALVKQHEQQMVENFVAMAQLRASMMAVLTEAQRQELADDLETFGPQRKHRG</sequence>
<reference evidence="8" key="1">
    <citation type="submission" date="2018-08" db="EMBL/GenBank/DDBJ databases">
        <authorList>
            <person name="Zhang J."/>
            <person name="Du Z.-J."/>
        </authorList>
    </citation>
    <scope>NUCLEOTIDE SEQUENCE [LARGE SCALE GENOMIC DNA]</scope>
    <source>
        <strain evidence="8">KCTC 52655</strain>
    </source>
</reference>
<dbReference type="InterPro" id="IPR012899">
    <property type="entry name" value="LTXXQ"/>
</dbReference>
<dbReference type="Gene3D" id="1.20.120.1490">
    <property type="match status" value="2"/>
</dbReference>
<name>A0A3D8M9J1_9ALTE</name>
<evidence type="ECO:0000256" key="5">
    <source>
        <dbReference type="SAM" id="MobiDB-lite"/>
    </source>
</evidence>
<comment type="subcellular location">
    <subcellularLocation>
        <location evidence="1">Periplasm</location>
    </subcellularLocation>
</comment>
<evidence type="ECO:0000313" key="8">
    <source>
        <dbReference type="Proteomes" id="UP000256561"/>
    </source>
</evidence>
<keyword evidence="8" id="KW-1185">Reference proteome</keyword>
<evidence type="ECO:0000256" key="1">
    <source>
        <dbReference type="ARBA" id="ARBA00004418"/>
    </source>
</evidence>
<dbReference type="InterPro" id="IPR052211">
    <property type="entry name" value="Cpx_auxiliary_protein"/>
</dbReference>
<dbReference type="EMBL" id="QRHA01000004">
    <property type="protein sequence ID" value="RDV26687.1"/>
    <property type="molecule type" value="Genomic_DNA"/>
</dbReference>
<comment type="similarity">
    <text evidence="2">Belongs to the CpxP/Spy family.</text>
</comment>
<evidence type="ECO:0000256" key="6">
    <source>
        <dbReference type="SAM" id="SignalP"/>
    </source>
</evidence>
<dbReference type="RefSeq" id="WP_115592640.1">
    <property type="nucleotide sequence ID" value="NZ_QRHA01000004.1"/>
</dbReference>
<dbReference type="OrthoDB" id="6227479at2"/>
<evidence type="ECO:0000256" key="4">
    <source>
        <dbReference type="ARBA" id="ARBA00022764"/>
    </source>
</evidence>
<feature type="compositionally biased region" description="Basic and acidic residues" evidence="5">
    <location>
        <begin position="133"/>
        <end position="159"/>
    </location>
</feature>
<evidence type="ECO:0000313" key="7">
    <source>
        <dbReference type="EMBL" id="RDV26687.1"/>
    </source>
</evidence>
<dbReference type="GO" id="GO:0030288">
    <property type="term" value="C:outer membrane-bounded periplasmic space"/>
    <property type="evidence" value="ECO:0007669"/>
    <property type="project" value="TreeGrafter"/>
</dbReference>
<dbReference type="PANTHER" id="PTHR38102">
    <property type="entry name" value="PERIPLASMIC CHAPERONE SPY"/>
    <property type="match status" value="1"/>
</dbReference>
<keyword evidence="3 6" id="KW-0732">Signal</keyword>
<evidence type="ECO:0000256" key="3">
    <source>
        <dbReference type="ARBA" id="ARBA00022729"/>
    </source>
</evidence>
<protein>
    <recommendedName>
        <fullName evidence="9">Periplasmic heavy metal sensor</fullName>
    </recommendedName>
</protein>
<feature type="region of interest" description="Disordered" evidence="5">
    <location>
        <begin position="130"/>
        <end position="163"/>
    </location>
</feature>
<organism evidence="7 8">
    <name type="scientific">Alteromonas aestuariivivens</name>
    <dbReference type="NCBI Taxonomy" id="1938339"/>
    <lineage>
        <taxon>Bacteria</taxon>
        <taxon>Pseudomonadati</taxon>
        <taxon>Pseudomonadota</taxon>
        <taxon>Gammaproteobacteria</taxon>
        <taxon>Alteromonadales</taxon>
        <taxon>Alteromonadaceae</taxon>
        <taxon>Alteromonas/Salinimonas group</taxon>
        <taxon>Alteromonas</taxon>
    </lineage>
</organism>
<dbReference type="PANTHER" id="PTHR38102:SF1">
    <property type="entry name" value="PERIPLASMIC CHAPERONE SPY"/>
    <property type="match status" value="1"/>
</dbReference>
<feature type="signal peptide" evidence="6">
    <location>
        <begin position="1"/>
        <end position="21"/>
    </location>
</feature>
<gene>
    <name evidence="7" type="ORF">DXV75_06785</name>
</gene>